<evidence type="ECO:0000313" key="2">
    <source>
        <dbReference type="EMBL" id="KAH0622210.1"/>
    </source>
</evidence>
<keyword evidence="3" id="KW-1185">Reference proteome</keyword>
<protein>
    <recommendedName>
        <fullName evidence="4">Nucleoside-diphosphate kinase</fullName>
    </recommendedName>
</protein>
<proteinExistence type="predicted"/>
<evidence type="ECO:0008006" key="4">
    <source>
        <dbReference type="Google" id="ProtNLM"/>
    </source>
</evidence>
<sequence length="261" mass="30595">MSSLFLEYEYIHRITGWDVKKPFKYHGWELSPEDEDEEQEDLQAEAEALAEEEEEEEEDEDEDTDEEEEEDEEKVAMKKRHMGDTKHFCPVVLKENFILHPGFPENTAKYREKYYYFATPENRDIFLEKPEEYVSHNEPLKVCNILKIFSYIYIIQIRLKLTAPPIRIILLGSHGAGKTVCARWLADKLGIFHIQFEERLQELIMIKTGRRVGPEDEDEEEEDATAGMHEMVEATAAHPDSPEIEFESEDDSKQAHEVILL</sequence>
<dbReference type="Proteomes" id="UP000826234">
    <property type="component" value="Unassembled WGS sequence"/>
</dbReference>
<accession>A0ABQ7SXM4</accession>
<gene>
    <name evidence="2" type="ORF">JD844_024318</name>
</gene>
<organism evidence="2 3">
    <name type="scientific">Phrynosoma platyrhinos</name>
    <name type="common">Desert horned lizard</name>
    <dbReference type="NCBI Taxonomy" id="52577"/>
    <lineage>
        <taxon>Eukaryota</taxon>
        <taxon>Metazoa</taxon>
        <taxon>Chordata</taxon>
        <taxon>Craniata</taxon>
        <taxon>Vertebrata</taxon>
        <taxon>Euteleostomi</taxon>
        <taxon>Lepidosauria</taxon>
        <taxon>Squamata</taxon>
        <taxon>Bifurcata</taxon>
        <taxon>Unidentata</taxon>
        <taxon>Episquamata</taxon>
        <taxon>Toxicofera</taxon>
        <taxon>Iguania</taxon>
        <taxon>Phrynosomatidae</taxon>
        <taxon>Phrynosomatinae</taxon>
        <taxon>Phrynosoma</taxon>
    </lineage>
</organism>
<feature type="compositionally biased region" description="Acidic residues" evidence="1">
    <location>
        <begin position="31"/>
        <end position="73"/>
    </location>
</feature>
<dbReference type="Gene3D" id="3.40.50.300">
    <property type="entry name" value="P-loop containing nucleotide triphosphate hydrolases"/>
    <property type="match status" value="1"/>
</dbReference>
<evidence type="ECO:0000313" key="3">
    <source>
        <dbReference type="Proteomes" id="UP000826234"/>
    </source>
</evidence>
<dbReference type="SUPFAM" id="SSF52540">
    <property type="entry name" value="P-loop containing nucleoside triphosphate hydrolases"/>
    <property type="match status" value="1"/>
</dbReference>
<feature type="region of interest" description="Disordered" evidence="1">
    <location>
        <begin position="30"/>
        <end position="79"/>
    </location>
</feature>
<dbReference type="InterPro" id="IPR027417">
    <property type="entry name" value="P-loop_NTPase"/>
</dbReference>
<dbReference type="EMBL" id="JAIPUX010003289">
    <property type="protein sequence ID" value="KAH0622210.1"/>
    <property type="molecule type" value="Genomic_DNA"/>
</dbReference>
<name>A0ABQ7SXM4_PHRPL</name>
<reference evidence="2 3" key="1">
    <citation type="journal article" date="2022" name="Gigascience">
        <title>A chromosome-level genome assembly and annotation of the desert horned lizard, Phrynosoma platyrhinos, provides insight into chromosomal rearrangements among reptiles.</title>
        <authorList>
            <person name="Koochekian N."/>
            <person name="Ascanio A."/>
            <person name="Farleigh K."/>
            <person name="Card D.C."/>
            <person name="Schield D.R."/>
            <person name="Castoe T.A."/>
            <person name="Jezkova T."/>
        </authorList>
    </citation>
    <scope>NUCLEOTIDE SEQUENCE [LARGE SCALE GENOMIC DNA]</scope>
    <source>
        <strain evidence="2">NK-2021</strain>
    </source>
</reference>
<evidence type="ECO:0000256" key="1">
    <source>
        <dbReference type="SAM" id="MobiDB-lite"/>
    </source>
</evidence>
<feature type="compositionally biased region" description="Acidic residues" evidence="1">
    <location>
        <begin position="215"/>
        <end position="224"/>
    </location>
</feature>
<feature type="region of interest" description="Disordered" evidence="1">
    <location>
        <begin position="211"/>
        <end position="253"/>
    </location>
</feature>
<comment type="caution">
    <text evidence="2">The sequence shown here is derived from an EMBL/GenBank/DDBJ whole genome shotgun (WGS) entry which is preliminary data.</text>
</comment>